<dbReference type="Proteomes" id="UP000835052">
    <property type="component" value="Unassembled WGS sequence"/>
</dbReference>
<gene>
    <name evidence="2" type="ORF">CAUJ_LOCUS4814</name>
</gene>
<dbReference type="EMBL" id="CAJGYM010000009">
    <property type="protein sequence ID" value="CAD6188895.1"/>
    <property type="molecule type" value="Genomic_DNA"/>
</dbReference>
<evidence type="ECO:0000313" key="2">
    <source>
        <dbReference type="EMBL" id="CAD6188895.1"/>
    </source>
</evidence>
<dbReference type="AlphaFoldDB" id="A0A8S1H000"/>
<keyword evidence="3" id="KW-1185">Reference proteome</keyword>
<evidence type="ECO:0000256" key="1">
    <source>
        <dbReference type="SAM" id="MobiDB-lite"/>
    </source>
</evidence>
<organism evidence="2 3">
    <name type="scientific">Caenorhabditis auriculariae</name>
    <dbReference type="NCBI Taxonomy" id="2777116"/>
    <lineage>
        <taxon>Eukaryota</taxon>
        <taxon>Metazoa</taxon>
        <taxon>Ecdysozoa</taxon>
        <taxon>Nematoda</taxon>
        <taxon>Chromadorea</taxon>
        <taxon>Rhabditida</taxon>
        <taxon>Rhabditina</taxon>
        <taxon>Rhabditomorpha</taxon>
        <taxon>Rhabditoidea</taxon>
        <taxon>Rhabditidae</taxon>
        <taxon>Peloderinae</taxon>
        <taxon>Caenorhabditis</taxon>
    </lineage>
</organism>
<feature type="region of interest" description="Disordered" evidence="1">
    <location>
        <begin position="65"/>
        <end position="92"/>
    </location>
</feature>
<comment type="caution">
    <text evidence="2">The sequence shown here is derived from an EMBL/GenBank/DDBJ whole genome shotgun (WGS) entry which is preliminary data.</text>
</comment>
<protein>
    <submittedName>
        <fullName evidence="2">Uncharacterized protein</fullName>
    </submittedName>
</protein>
<accession>A0A8S1H000</accession>
<proteinExistence type="predicted"/>
<evidence type="ECO:0000313" key="3">
    <source>
        <dbReference type="Proteomes" id="UP000835052"/>
    </source>
</evidence>
<name>A0A8S1H000_9PELO</name>
<reference evidence="2" key="1">
    <citation type="submission" date="2020-10" db="EMBL/GenBank/DDBJ databases">
        <authorList>
            <person name="Kikuchi T."/>
        </authorList>
    </citation>
    <scope>NUCLEOTIDE SEQUENCE</scope>
    <source>
        <strain evidence="2">NKZ352</strain>
    </source>
</reference>
<sequence>MAENEKLLVEDSPQDEKELLEVLNSQMSKKEWEVVMKSSEKMLKIGGFQKMTKDKKLFAKPAPLREKRTTRQASRVQRRGETRKSAKTIFKL</sequence>